<accession>A0ABZ0HV95</accession>
<dbReference type="RefSeq" id="WP_407339964.1">
    <property type="nucleotide sequence ID" value="NZ_CP136862.1"/>
</dbReference>
<feature type="signal peptide" evidence="1">
    <location>
        <begin position="1"/>
        <end position="27"/>
    </location>
</feature>
<gene>
    <name evidence="2" type="ORF">RZS28_04065</name>
</gene>
<dbReference type="InterPro" id="IPR021957">
    <property type="entry name" value="DUF3574"/>
</dbReference>
<dbReference type="Proteomes" id="UP001626536">
    <property type="component" value="Chromosome"/>
</dbReference>
<organism evidence="2 3">
    <name type="scientific">Methylocapsa polymorpha</name>
    <dbReference type="NCBI Taxonomy" id="3080828"/>
    <lineage>
        <taxon>Bacteria</taxon>
        <taxon>Pseudomonadati</taxon>
        <taxon>Pseudomonadota</taxon>
        <taxon>Alphaproteobacteria</taxon>
        <taxon>Hyphomicrobiales</taxon>
        <taxon>Beijerinckiaceae</taxon>
        <taxon>Methylocapsa</taxon>
    </lineage>
</organism>
<keyword evidence="1" id="KW-0732">Signal</keyword>
<sequence length="146" mass="16279">MKQPLWIPCAKRAIPLLLIAASMPAWAETASQFSSDCPARSKPMARLELLFGASFKGGKVGPRDFARFIEKEVTPRFPDGLSVFEGHGQWRAKSGGLIREPSRLLLIWHEPDSASDAKIEAIRTAYKRRFKQQSVMRVDGSSCVSF</sequence>
<dbReference type="Pfam" id="PF12098">
    <property type="entry name" value="DUF3574"/>
    <property type="match status" value="1"/>
</dbReference>
<evidence type="ECO:0000256" key="1">
    <source>
        <dbReference type="SAM" id="SignalP"/>
    </source>
</evidence>
<feature type="chain" id="PRO_5046448827" evidence="1">
    <location>
        <begin position="28"/>
        <end position="146"/>
    </location>
</feature>
<reference evidence="2 3" key="1">
    <citation type="submission" date="2023-10" db="EMBL/GenBank/DDBJ databases">
        <title>Novel methanotroph of the genus Methylocapsa from a subarctic wetland.</title>
        <authorList>
            <person name="Belova S.E."/>
            <person name="Oshkin I.Y."/>
            <person name="Miroshnikov K."/>
            <person name="Dedysh S.N."/>
        </authorList>
    </citation>
    <scope>NUCLEOTIDE SEQUENCE [LARGE SCALE GENOMIC DNA]</scope>
    <source>
        <strain evidence="2 3">RX1</strain>
    </source>
</reference>
<keyword evidence="3" id="KW-1185">Reference proteome</keyword>
<proteinExistence type="predicted"/>
<evidence type="ECO:0000313" key="3">
    <source>
        <dbReference type="Proteomes" id="UP001626536"/>
    </source>
</evidence>
<evidence type="ECO:0000313" key="2">
    <source>
        <dbReference type="EMBL" id="WOJ90479.1"/>
    </source>
</evidence>
<dbReference type="EMBL" id="CP136862">
    <property type="protein sequence ID" value="WOJ90479.1"/>
    <property type="molecule type" value="Genomic_DNA"/>
</dbReference>
<protein>
    <submittedName>
        <fullName evidence="2">DUF3574 domain-containing protein</fullName>
    </submittedName>
</protein>
<name>A0ABZ0HV95_9HYPH</name>